<dbReference type="PANTHER" id="PTHR30061:SF50">
    <property type="entry name" value="MALTOSE_MALTODEXTRIN-BINDING PERIPLASMIC PROTEIN"/>
    <property type="match status" value="1"/>
</dbReference>
<dbReference type="InterPro" id="IPR006059">
    <property type="entry name" value="SBP"/>
</dbReference>
<keyword evidence="2" id="KW-0813">Transport</keyword>
<dbReference type="Gene3D" id="3.40.190.10">
    <property type="entry name" value="Periplasmic binding protein-like II"/>
    <property type="match status" value="1"/>
</dbReference>
<dbReference type="SUPFAM" id="SSF53850">
    <property type="entry name" value="Periplasmic binding protein-like II"/>
    <property type="match status" value="1"/>
</dbReference>
<protein>
    <submittedName>
        <fullName evidence="4">Sugar ABC transporter substrate-binding protein</fullName>
    </submittedName>
</protein>
<accession>A0ABN3UES8</accession>
<proteinExistence type="inferred from homology"/>
<evidence type="ECO:0000313" key="4">
    <source>
        <dbReference type="EMBL" id="GAA2731068.1"/>
    </source>
</evidence>
<dbReference type="Pfam" id="PF01547">
    <property type="entry name" value="SBP_bac_1"/>
    <property type="match status" value="1"/>
</dbReference>
<dbReference type="PROSITE" id="PS51318">
    <property type="entry name" value="TAT"/>
    <property type="match status" value="1"/>
</dbReference>
<name>A0ABN3UES8_9MICO</name>
<dbReference type="Proteomes" id="UP001501326">
    <property type="component" value="Unassembled WGS sequence"/>
</dbReference>
<dbReference type="InterPro" id="IPR006311">
    <property type="entry name" value="TAT_signal"/>
</dbReference>
<dbReference type="CDD" id="cd13585">
    <property type="entry name" value="PBP2_TMBP_like"/>
    <property type="match status" value="1"/>
</dbReference>
<dbReference type="PROSITE" id="PS51257">
    <property type="entry name" value="PROKAR_LIPOPROTEIN"/>
    <property type="match status" value="1"/>
</dbReference>
<evidence type="ECO:0000256" key="1">
    <source>
        <dbReference type="ARBA" id="ARBA00008520"/>
    </source>
</evidence>
<sequence length="433" mass="46199">MQIDRRQFLGGVAALSTPLILGACSGFSTSSGTAASTASGTLSFTTWGTDSELAGFRAAIAGFEKANPGAKIALNAVPYEQMFTNIDAQIQAGNPPDVFRVPYYTFGGYAGRGQLLDLTPHLDAGFGDRFSPQAWKAVQNAGKPFGVPHHTDTSVILYNRKVLEDAGVGAVPTRLEDAWTWQEFEQVAQKLRSALPSSKYPFAYNWQGNGVTRWLSWLFEADGRFLAEDLTTPAIDSPAGARAVDFTSGFFDRKFVPPNSSVKSTTYASDLWYSQTVAMTFGGAFLIPDADATLDFEWGATFSPRLERSAGDFGGNALVATAGTKQPELAARFLDFVTGAQPMREFCAGSSLLPTRADLIDSGIEFKVRPELSPVFLGQASSVLPQDSGQVASPDMSTIITVLKDELEKAFVGTQDTATTLAALAKGIKAATG</sequence>
<keyword evidence="5" id="KW-1185">Reference proteome</keyword>
<gene>
    <name evidence="4" type="ORF">GCM10009867_03830</name>
</gene>
<evidence type="ECO:0000256" key="3">
    <source>
        <dbReference type="ARBA" id="ARBA00022729"/>
    </source>
</evidence>
<reference evidence="4 5" key="1">
    <citation type="journal article" date="2019" name="Int. J. Syst. Evol. Microbiol.">
        <title>The Global Catalogue of Microorganisms (GCM) 10K type strain sequencing project: providing services to taxonomists for standard genome sequencing and annotation.</title>
        <authorList>
            <consortium name="The Broad Institute Genomics Platform"/>
            <consortium name="The Broad Institute Genome Sequencing Center for Infectious Disease"/>
            <person name="Wu L."/>
            <person name="Ma J."/>
        </authorList>
    </citation>
    <scope>NUCLEOTIDE SEQUENCE [LARGE SCALE GENOMIC DNA]</scope>
    <source>
        <strain evidence="4 5">JCM 16378</strain>
    </source>
</reference>
<evidence type="ECO:0000256" key="2">
    <source>
        <dbReference type="ARBA" id="ARBA00022448"/>
    </source>
</evidence>
<dbReference type="PANTHER" id="PTHR30061">
    <property type="entry name" value="MALTOSE-BINDING PERIPLASMIC PROTEIN"/>
    <property type="match status" value="1"/>
</dbReference>
<organism evidence="4 5">
    <name type="scientific">Pedococcus aerophilus</name>
    <dbReference type="NCBI Taxonomy" id="436356"/>
    <lineage>
        <taxon>Bacteria</taxon>
        <taxon>Bacillati</taxon>
        <taxon>Actinomycetota</taxon>
        <taxon>Actinomycetes</taxon>
        <taxon>Micrococcales</taxon>
        <taxon>Intrasporangiaceae</taxon>
        <taxon>Pedococcus</taxon>
    </lineage>
</organism>
<comment type="similarity">
    <text evidence="1">Belongs to the bacterial solute-binding protein 1 family.</text>
</comment>
<dbReference type="RefSeq" id="WP_344189719.1">
    <property type="nucleotide sequence ID" value="NZ_BAAARN010000001.1"/>
</dbReference>
<comment type="caution">
    <text evidence="4">The sequence shown here is derived from an EMBL/GenBank/DDBJ whole genome shotgun (WGS) entry which is preliminary data.</text>
</comment>
<evidence type="ECO:0000313" key="5">
    <source>
        <dbReference type="Proteomes" id="UP001501326"/>
    </source>
</evidence>
<keyword evidence="3" id="KW-0732">Signal</keyword>
<dbReference type="EMBL" id="BAAARN010000001">
    <property type="protein sequence ID" value="GAA2731068.1"/>
    <property type="molecule type" value="Genomic_DNA"/>
</dbReference>